<dbReference type="SUPFAM" id="SSF47384">
    <property type="entry name" value="Homodimeric domain of signal transducing histidine kinase"/>
    <property type="match status" value="1"/>
</dbReference>
<dbReference type="AlphaFoldDB" id="A0A5C5YAE6"/>
<dbReference type="InterPro" id="IPR036097">
    <property type="entry name" value="HisK_dim/P_sf"/>
</dbReference>
<dbReference type="GO" id="GO:0005524">
    <property type="term" value="F:ATP binding"/>
    <property type="evidence" value="ECO:0007669"/>
    <property type="project" value="UniProtKB-KW"/>
</dbReference>
<dbReference type="RefSeq" id="WP_146440063.1">
    <property type="nucleotide sequence ID" value="NZ_SJPL01000001.1"/>
</dbReference>
<evidence type="ECO:0000256" key="7">
    <source>
        <dbReference type="ARBA" id="ARBA00022840"/>
    </source>
</evidence>
<name>A0A5C5YAE6_9PLAN</name>
<evidence type="ECO:0000259" key="10">
    <source>
        <dbReference type="PROSITE" id="PS50109"/>
    </source>
</evidence>
<dbReference type="SUPFAM" id="SSF55785">
    <property type="entry name" value="PYP-like sensor domain (PAS domain)"/>
    <property type="match status" value="1"/>
</dbReference>
<feature type="transmembrane region" description="Helical" evidence="9">
    <location>
        <begin position="175"/>
        <end position="192"/>
    </location>
</feature>
<dbReference type="OrthoDB" id="220475at2"/>
<dbReference type="InterPro" id="IPR003594">
    <property type="entry name" value="HATPase_dom"/>
</dbReference>
<dbReference type="PANTHER" id="PTHR43065">
    <property type="entry name" value="SENSOR HISTIDINE KINASE"/>
    <property type="match status" value="1"/>
</dbReference>
<dbReference type="SMART" id="SM00387">
    <property type="entry name" value="HATPase_c"/>
    <property type="match status" value="1"/>
</dbReference>
<reference evidence="12 13" key="1">
    <citation type="submission" date="2019-02" db="EMBL/GenBank/DDBJ databases">
        <title>Deep-cultivation of Planctomycetes and their phenomic and genomic characterization uncovers novel biology.</title>
        <authorList>
            <person name="Wiegand S."/>
            <person name="Jogler M."/>
            <person name="Boedeker C."/>
            <person name="Pinto D."/>
            <person name="Vollmers J."/>
            <person name="Rivas-Marin E."/>
            <person name="Kohn T."/>
            <person name="Peeters S.H."/>
            <person name="Heuer A."/>
            <person name="Rast P."/>
            <person name="Oberbeckmann S."/>
            <person name="Bunk B."/>
            <person name="Jeske O."/>
            <person name="Meyerdierks A."/>
            <person name="Storesund J.E."/>
            <person name="Kallscheuer N."/>
            <person name="Luecker S."/>
            <person name="Lage O.M."/>
            <person name="Pohl T."/>
            <person name="Merkel B.J."/>
            <person name="Hornburger P."/>
            <person name="Mueller R.-W."/>
            <person name="Bruemmer F."/>
            <person name="Labrenz M."/>
            <person name="Spormann A.M."/>
            <person name="Op Den Camp H."/>
            <person name="Overmann J."/>
            <person name="Amann R."/>
            <person name="Jetten M.S.M."/>
            <person name="Mascher T."/>
            <person name="Medema M.H."/>
            <person name="Devos D.P."/>
            <person name="Kaster A.-K."/>
            <person name="Ovreas L."/>
            <person name="Rohde M."/>
            <person name="Galperin M.Y."/>
            <person name="Jogler C."/>
        </authorList>
    </citation>
    <scope>NUCLEOTIDE SEQUENCE [LARGE SCALE GENOMIC DNA]</scope>
    <source>
        <strain evidence="12 13">Pan14r</strain>
    </source>
</reference>
<dbReference type="SUPFAM" id="SSF55874">
    <property type="entry name" value="ATPase domain of HSP90 chaperone/DNA topoisomerase II/histidine kinase"/>
    <property type="match status" value="1"/>
</dbReference>
<keyword evidence="9" id="KW-0472">Membrane</keyword>
<evidence type="ECO:0000259" key="11">
    <source>
        <dbReference type="PROSITE" id="PS50112"/>
    </source>
</evidence>
<feature type="domain" description="Histidine kinase" evidence="10">
    <location>
        <begin position="345"/>
        <end position="566"/>
    </location>
</feature>
<dbReference type="NCBIfam" id="TIGR00229">
    <property type="entry name" value="sensory_box"/>
    <property type="match status" value="1"/>
</dbReference>
<dbReference type="InterPro" id="IPR003661">
    <property type="entry name" value="HisK_dim/P_dom"/>
</dbReference>
<comment type="catalytic activity">
    <reaction evidence="1">
        <text>ATP + protein L-histidine = ADP + protein N-phospho-L-histidine.</text>
        <dbReference type="EC" id="2.7.13.3"/>
    </reaction>
</comment>
<protein>
    <recommendedName>
        <fullName evidence="2">histidine kinase</fullName>
        <ecNumber evidence="2">2.7.13.3</ecNumber>
    </recommendedName>
</protein>
<dbReference type="PANTHER" id="PTHR43065:SF46">
    <property type="entry name" value="C4-DICARBOXYLATE TRANSPORT SENSOR PROTEIN DCTB"/>
    <property type="match status" value="1"/>
</dbReference>
<keyword evidence="4 12" id="KW-0808">Transferase</keyword>
<dbReference type="InterPro" id="IPR035965">
    <property type="entry name" value="PAS-like_dom_sf"/>
</dbReference>
<evidence type="ECO:0000313" key="13">
    <source>
        <dbReference type="Proteomes" id="UP000317238"/>
    </source>
</evidence>
<dbReference type="InterPro" id="IPR013767">
    <property type="entry name" value="PAS_fold"/>
</dbReference>
<dbReference type="PRINTS" id="PR00344">
    <property type="entry name" value="BCTRLSENSOR"/>
</dbReference>
<evidence type="ECO:0000256" key="8">
    <source>
        <dbReference type="ARBA" id="ARBA00023012"/>
    </source>
</evidence>
<dbReference type="SMART" id="SM00091">
    <property type="entry name" value="PAS"/>
    <property type="match status" value="1"/>
</dbReference>
<dbReference type="Gene3D" id="3.30.450.20">
    <property type="entry name" value="PAS domain"/>
    <property type="match status" value="1"/>
</dbReference>
<dbReference type="CDD" id="cd00130">
    <property type="entry name" value="PAS"/>
    <property type="match status" value="1"/>
</dbReference>
<dbReference type="InterPro" id="IPR036890">
    <property type="entry name" value="HATPase_C_sf"/>
</dbReference>
<evidence type="ECO:0000256" key="6">
    <source>
        <dbReference type="ARBA" id="ARBA00022777"/>
    </source>
</evidence>
<dbReference type="EMBL" id="SJPL01000001">
    <property type="protein sequence ID" value="TWT71898.1"/>
    <property type="molecule type" value="Genomic_DNA"/>
</dbReference>
<sequence>MSAERFLFPASVALTLIYTLGSLWIGVRRIDDTDRLERRIESARMYRNTLGDFQRVISSATTRAWRFHVTGNEVDRALAQQRLSDASDDVMRLADLEQHSLSESALRFGSDTAQASLQAVRRIIQHPVQGDDQLEATETLKRNRDHANAVIDLIDQDIESVKPLLSRHRTLIRSLLVYGQLVMIGLLALIFLTQQAEKRLRSESGKEQLRYTTLLSEIPEPIHIEDPSGAVVYWNAGAEKLFGIPAEQMIGRNADSVIDLGFGDDEQASGRLQHYDRAKHWNGEVWAKNAAGKSIHLERRRTRVMDGRQCHGVVVLDLDLAERKRLQAVDRRRQRLESLGTLASGIAHDLNNVLTPILMSSKMLARHDPKINQDALIDTITQGASRAAGLIDQLLTFARGGEGQHVDLDLAGVLHDTETILQRTLKPSINLRLEVADAMPMIHGDETEISQVVMNLAINARDAMPDGGTLAIRTSVQEFSKERLFSFTPLPPGRYVRIEVSDTGHGIAPENRERIFEPFFSTKERGQGTGLGLSTSLGIIKSHRGAVEVKSVPGEGTTIAVLLPAR</sequence>
<evidence type="ECO:0000256" key="1">
    <source>
        <dbReference type="ARBA" id="ARBA00000085"/>
    </source>
</evidence>
<keyword evidence="8" id="KW-0902">Two-component regulatory system</keyword>
<dbReference type="Proteomes" id="UP000317238">
    <property type="component" value="Unassembled WGS sequence"/>
</dbReference>
<comment type="caution">
    <text evidence="12">The sequence shown here is derived from an EMBL/GenBank/DDBJ whole genome shotgun (WGS) entry which is preliminary data.</text>
</comment>
<gene>
    <name evidence="12" type="primary">virA</name>
    <name evidence="12" type="ORF">Pan14r_42150</name>
</gene>
<proteinExistence type="predicted"/>
<keyword evidence="6" id="KW-0418">Kinase</keyword>
<keyword evidence="9" id="KW-1133">Transmembrane helix</keyword>
<evidence type="ECO:0000256" key="2">
    <source>
        <dbReference type="ARBA" id="ARBA00012438"/>
    </source>
</evidence>
<evidence type="ECO:0000256" key="9">
    <source>
        <dbReference type="SAM" id="Phobius"/>
    </source>
</evidence>
<dbReference type="Pfam" id="PF00989">
    <property type="entry name" value="PAS"/>
    <property type="match status" value="1"/>
</dbReference>
<dbReference type="CDD" id="cd00082">
    <property type="entry name" value="HisKA"/>
    <property type="match status" value="1"/>
</dbReference>
<dbReference type="PROSITE" id="PS50109">
    <property type="entry name" value="HIS_KIN"/>
    <property type="match status" value="1"/>
</dbReference>
<dbReference type="Gene3D" id="1.10.287.130">
    <property type="match status" value="1"/>
</dbReference>
<dbReference type="Gene3D" id="3.30.565.10">
    <property type="entry name" value="Histidine kinase-like ATPase, C-terminal domain"/>
    <property type="match status" value="1"/>
</dbReference>
<dbReference type="InterPro" id="IPR005467">
    <property type="entry name" value="His_kinase_dom"/>
</dbReference>
<evidence type="ECO:0000256" key="3">
    <source>
        <dbReference type="ARBA" id="ARBA00022553"/>
    </source>
</evidence>
<keyword evidence="13" id="KW-1185">Reference proteome</keyword>
<dbReference type="InterPro" id="IPR000014">
    <property type="entry name" value="PAS"/>
</dbReference>
<dbReference type="EC" id="2.7.13.3" evidence="2"/>
<keyword evidence="3" id="KW-0597">Phosphoprotein</keyword>
<evidence type="ECO:0000256" key="4">
    <source>
        <dbReference type="ARBA" id="ARBA00022679"/>
    </source>
</evidence>
<evidence type="ECO:0000313" key="12">
    <source>
        <dbReference type="EMBL" id="TWT71898.1"/>
    </source>
</evidence>
<keyword evidence="7" id="KW-0067">ATP-binding</keyword>
<dbReference type="SMART" id="SM00388">
    <property type="entry name" value="HisKA"/>
    <property type="match status" value="1"/>
</dbReference>
<dbReference type="PROSITE" id="PS50112">
    <property type="entry name" value="PAS"/>
    <property type="match status" value="1"/>
</dbReference>
<dbReference type="GO" id="GO:0000155">
    <property type="term" value="F:phosphorelay sensor kinase activity"/>
    <property type="evidence" value="ECO:0007669"/>
    <property type="project" value="InterPro"/>
</dbReference>
<dbReference type="Pfam" id="PF02518">
    <property type="entry name" value="HATPase_c"/>
    <property type="match status" value="1"/>
</dbReference>
<evidence type="ECO:0000256" key="5">
    <source>
        <dbReference type="ARBA" id="ARBA00022741"/>
    </source>
</evidence>
<accession>A0A5C5YAE6</accession>
<feature type="transmembrane region" description="Helical" evidence="9">
    <location>
        <begin position="6"/>
        <end position="27"/>
    </location>
</feature>
<keyword evidence="5" id="KW-0547">Nucleotide-binding</keyword>
<organism evidence="12 13">
    <name type="scientific">Crateriforma conspicua</name>
    <dbReference type="NCBI Taxonomy" id="2527996"/>
    <lineage>
        <taxon>Bacteria</taxon>
        <taxon>Pseudomonadati</taxon>
        <taxon>Planctomycetota</taxon>
        <taxon>Planctomycetia</taxon>
        <taxon>Planctomycetales</taxon>
        <taxon>Planctomycetaceae</taxon>
        <taxon>Crateriforma</taxon>
    </lineage>
</organism>
<dbReference type="Pfam" id="PF00512">
    <property type="entry name" value="HisKA"/>
    <property type="match status" value="1"/>
</dbReference>
<dbReference type="InterPro" id="IPR004358">
    <property type="entry name" value="Sig_transdc_His_kin-like_C"/>
</dbReference>
<feature type="domain" description="PAS" evidence="11">
    <location>
        <begin position="207"/>
        <end position="260"/>
    </location>
</feature>
<keyword evidence="9" id="KW-0812">Transmembrane</keyword>